<organism evidence="1 2">
    <name type="scientific">Gottschalkia purinilytica</name>
    <name type="common">Clostridium purinilyticum</name>
    <dbReference type="NCBI Taxonomy" id="1503"/>
    <lineage>
        <taxon>Bacteria</taxon>
        <taxon>Bacillati</taxon>
        <taxon>Bacillota</taxon>
        <taxon>Tissierellia</taxon>
        <taxon>Tissierellales</taxon>
        <taxon>Gottschalkiaceae</taxon>
        <taxon>Gottschalkia</taxon>
    </lineage>
</organism>
<proteinExistence type="predicted"/>
<accession>A0A0L0WCS4</accession>
<keyword evidence="2" id="KW-1185">Reference proteome</keyword>
<reference evidence="2" key="1">
    <citation type="submission" date="2015-07" db="EMBL/GenBank/DDBJ databases">
        <title>Draft genome sequence of the purine-degrading Gottschalkia purinilyticum DSM 1384 (formerly Clostridium purinilyticum).</title>
        <authorList>
            <person name="Poehlein A."/>
            <person name="Schiel-Bengelsdorf B."/>
            <person name="Bengelsdorf F.R."/>
            <person name="Daniel R."/>
            <person name="Duerre P."/>
        </authorList>
    </citation>
    <scope>NUCLEOTIDE SEQUENCE [LARGE SCALE GENOMIC DNA]</scope>
    <source>
        <strain evidence="2">DSM 1384</strain>
    </source>
</reference>
<dbReference type="AlphaFoldDB" id="A0A0L0WCS4"/>
<dbReference type="EMBL" id="LGSS01000004">
    <property type="protein sequence ID" value="KNF09215.1"/>
    <property type="molecule type" value="Genomic_DNA"/>
</dbReference>
<evidence type="ECO:0000313" key="1">
    <source>
        <dbReference type="EMBL" id="KNF09215.1"/>
    </source>
</evidence>
<dbReference type="Proteomes" id="UP000037267">
    <property type="component" value="Unassembled WGS sequence"/>
</dbReference>
<sequence>MLRRDWVYTNIQIENTIEVKNMKFQVSDIAKEKIKEEGLEGKNVRFYIRRKA</sequence>
<comment type="caution">
    <text evidence="1">The sequence shown here is derived from an EMBL/GenBank/DDBJ whole genome shotgun (WGS) entry which is preliminary data.</text>
</comment>
<name>A0A0L0WCS4_GOTPU</name>
<protein>
    <submittedName>
        <fullName evidence="1">Uncharacterized protein</fullName>
    </submittedName>
</protein>
<dbReference type="STRING" id="1503.CLPU_4c02610"/>
<evidence type="ECO:0000313" key="2">
    <source>
        <dbReference type="Proteomes" id="UP000037267"/>
    </source>
</evidence>
<gene>
    <name evidence="1" type="ORF">CLPU_4c02610</name>
</gene>